<dbReference type="GO" id="GO:0003677">
    <property type="term" value="F:DNA binding"/>
    <property type="evidence" value="ECO:0007669"/>
    <property type="project" value="InterPro"/>
</dbReference>
<dbReference type="GO" id="GO:0005634">
    <property type="term" value="C:nucleus"/>
    <property type="evidence" value="ECO:0007669"/>
    <property type="project" value="UniProtKB-SubCell"/>
</dbReference>
<evidence type="ECO:0000256" key="1">
    <source>
        <dbReference type="ARBA" id="ARBA00004123"/>
    </source>
</evidence>
<dbReference type="CDD" id="cd00086">
    <property type="entry name" value="homeodomain"/>
    <property type="match status" value="1"/>
</dbReference>
<evidence type="ECO:0000313" key="2">
    <source>
        <dbReference type="EMBL" id="VDN04006.1"/>
    </source>
</evidence>
<proteinExistence type="predicted"/>
<dbReference type="Gene3D" id="1.10.10.60">
    <property type="entry name" value="Homeodomain-like"/>
    <property type="match status" value="1"/>
</dbReference>
<dbReference type="OMA" id="TYIQIFG"/>
<dbReference type="SUPFAM" id="SSF46689">
    <property type="entry name" value="Homeodomain-like"/>
    <property type="match status" value="1"/>
</dbReference>
<comment type="subcellular location">
    <subcellularLocation>
        <location evidence="1">Nucleus</location>
    </subcellularLocation>
</comment>
<evidence type="ECO:0000313" key="3">
    <source>
        <dbReference type="Proteomes" id="UP000276776"/>
    </source>
</evidence>
<dbReference type="EMBL" id="UYYF01004432">
    <property type="protein sequence ID" value="VDN04006.1"/>
    <property type="molecule type" value="Genomic_DNA"/>
</dbReference>
<gene>
    <name evidence="2" type="ORF">TCLT_LOCUS6634</name>
</gene>
<dbReference type="Proteomes" id="UP000276776">
    <property type="component" value="Unassembled WGS sequence"/>
</dbReference>
<keyword evidence="3" id="KW-1185">Reference proteome</keyword>
<protein>
    <submittedName>
        <fullName evidence="4">Homeobox_KN domain-containing protein</fullName>
    </submittedName>
</protein>
<evidence type="ECO:0000313" key="4">
    <source>
        <dbReference type="WBParaSite" id="TCLT_0000664501-mRNA-1"/>
    </source>
</evidence>
<reference evidence="2 3" key="2">
    <citation type="submission" date="2018-11" db="EMBL/GenBank/DDBJ databases">
        <authorList>
            <consortium name="Pathogen Informatics"/>
        </authorList>
    </citation>
    <scope>NUCLEOTIDE SEQUENCE [LARGE SCALE GENOMIC DNA]</scope>
</reference>
<dbReference type="InterPro" id="IPR009057">
    <property type="entry name" value="Homeodomain-like_sf"/>
</dbReference>
<accession>A0A158RC78</accession>
<dbReference type="WBParaSite" id="TCLT_0000664501-mRNA-1">
    <property type="protein sequence ID" value="TCLT_0000664501-mRNA-1"/>
    <property type="gene ID" value="TCLT_0000664501"/>
</dbReference>
<dbReference type="AlphaFoldDB" id="A0A158RC78"/>
<organism evidence="4">
    <name type="scientific">Thelazia callipaeda</name>
    <name type="common">Oriental eyeworm</name>
    <name type="synonym">Parasitic nematode</name>
    <dbReference type="NCBI Taxonomy" id="103827"/>
    <lineage>
        <taxon>Eukaryota</taxon>
        <taxon>Metazoa</taxon>
        <taxon>Ecdysozoa</taxon>
        <taxon>Nematoda</taxon>
        <taxon>Chromadorea</taxon>
        <taxon>Rhabditida</taxon>
        <taxon>Spirurina</taxon>
        <taxon>Spiruromorpha</taxon>
        <taxon>Thelazioidea</taxon>
        <taxon>Thelaziidae</taxon>
        <taxon>Thelazia</taxon>
    </lineage>
</organism>
<dbReference type="InterPro" id="IPR001356">
    <property type="entry name" value="HD"/>
</dbReference>
<name>A0A158RC78_THECL</name>
<reference evidence="4" key="1">
    <citation type="submission" date="2016-04" db="UniProtKB">
        <authorList>
            <consortium name="WormBaseParasite"/>
        </authorList>
    </citation>
    <scope>IDENTIFICATION</scope>
</reference>
<dbReference type="OrthoDB" id="21495at2759"/>
<sequence>MVASYVLPQEPTSAPVEATLILPSSSSSVLADKTKQRQQAAVLDAWLAMHGDNLYPCREEKERLAKDMSMTYVQVVFKL</sequence>